<evidence type="ECO:0000256" key="1">
    <source>
        <dbReference type="ARBA" id="ARBA00004141"/>
    </source>
</evidence>
<evidence type="ECO:0000256" key="3">
    <source>
        <dbReference type="ARBA" id="ARBA00022692"/>
    </source>
</evidence>
<keyword evidence="10" id="KW-1185">Reference proteome</keyword>
<dbReference type="OMA" id="CLDWTPW"/>
<evidence type="ECO:0000256" key="5">
    <source>
        <dbReference type="ARBA" id="ARBA00023065"/>
    </source>
</evidence>
<feature type="transmembrane region" description="Helical" evidence="8">
    <location>
        <begin position="53"/>
        <end position="73"/>
    </location>
</feature>
<feature type="transmembrane region" description="Helical" evidence="8">
    <location>
        <begin position="346"/>
        <end position="365"/>
    </location>
</feature>
<dbReference type="GO" id="GO:0005769">
    <property type="term" value="C:early endosome"/>
    <property type="evidence" value="ECO:0007669"/>
    <property type="project" value="TreeGrafter"/>
</dbReference>
<keyword evidence="5" id="KW-0406">Ion transport</keyword>
<comment type="subcellular location">
    <subcellularLocation>
        <location evidence="1">Membrane</location>
        <topology evidence="1">Multi-pass membrane protein</topology>
    </subcellularLocation>
</comment>
<dbReference type="OrthoDB" id="44789at2759"/>
<evidence type="ECO:0000313" key="10">
    <source>
        <dbReference type="Proteomes" id="UP000051952"/>
    </source>
</evidence>
<dbReference type="InterPro" id="IPR014743">
    <property type="entry name" value="Cl-channel_core"/>
</dbReference>
<keyword evidence="3 8" id="KW-0812">Transmembrane</keyword>
<keyword evidence="6 8" id="KW-0472">Membrane</keyword>
<evidence type="ECO:0000256" key="8">
    <source>
        <dbReference type="SAM" id="Phobius"/>
    </source>
</evidence>
<feature type="transmembrane region" description="Helical" evidence="8">
    <location>
        <begin position="235"/>
        <end position="259"/>
    </location>
</feature>
<evidence type="ECO:0000256" key="4">
    <source>
        <dbReference type="ARBA" id="ARBA00022989"/>
    </source>
</evidence>
<accession>A0A0S4IL39</accession>
<dbReference type="PANTHER" id="PTHR45711:SF6">
    <property type="entry name" value="CHLORIDE CHANNEL PROTEIN"/>
    <property type="match status" value="1"/>
</dbReference>
<dbReference type="SUPFAM" id="SSF54631">
    <property type="entry name" value="CBS-domain pair"/>
    <property type="match status" value="1"/>
</dbReference>
<dbReference type="GO" id="GO:0005794">
    <property type="term" value="C:Golgi apparatus"/>
    <property type="evidence" value="ECO:0007669"/>
    <property type="project" value="TreeGrafter"/>
</dbReference>
<proteinExistence type="predicted"/>
<feature type="transmembrane region" description="Helical" evidence="8">
    <location>
        <begin position="414"/>
        <end position="438"/>
    </location>
</feature>
<dbReference type="Gene3D" id="3.10.580.20">
    <property type="match status" value="1"/>
</dbReference>
<feature type="transmembrane region" description="Helical" evidence="8">
    <location>
        <begin position="312"/>
        <end position="334"/>
    </location>
</feature>
<dbReference type="SUPFAM" id="SSF81340">
    <property type="entry name" value="Clc chloride channel"/>
    <property type="match status" value="1"/>
</dbReference>
<dbReference type="PRINTS" id="PR00762">
    <property type="entry name" value="CLCHANNEL"/>
</dbReference>
<dbReference type="Gene3D" id="1.10.3080.10">
    <property type="entry name" value="Clc chloride channel"/>
    <property type="match status" value="1"/>
</dbReference>
<dbReference type="InterPro" id="IPR046342">
    <property type="entry name" value="CBS_dom_sf"/>
</dbReference>
<dbReference type="GO" id="GO:0005247">
    <property type="term" value="F:voltage-gated chloride channel activity"/>
    <property type="evidence" value="ECO:0007669"/>
    <property type="project" value="TreeGrafter"/>
</dbReference>
<dbReference type="VEuPathDB" id="TriTrypDB:BSAL_50780"/>
<evidence type="ECO:0000313" key="9">
    <source>
        <dbReference type="EMBL" id="CUE65228.1"/>
    </source>
</evidence>
<feature type="transmembrane region" description="Helical" evidence="8">
    <location>
        <begin position="134"/>
        <end position="152"/>
    </location>
</feature>
<evidence type="ECO:0000256" key="2">
    <source>
        <dbReference type="ARBA" id="ARBA00022448"/>
    </source>
</evidence>
<dbReference type="EMBL" id="CYKH01000047">
    <property type="protein sequence ID" value="CUE65228.1"/>
    <property type="molecule type" value="Genomic_DNA"/>
</dbReference>
<reference evidence="10" key="1">
    <citation type="submission" date="2015-09" db="EMBL/GenBank/DDBJ databases">
        <authorList>
            <consortium name="Pathogen Informatics"/>
        </authorList>
    </citation>
    <scope>NUCLEOTIDE SEQUENCE [LARGE SCALE GENOMIC DNA]</scope>
    <source>
        <strain evidence="10">Lake Konstanz</strain>
    </source>
</reference>
<gene>
    <name evidence="9" type="ORF">BSAL_50780</name>
</gene>
<dbReference type="CDD" id="cd03684">
    <property type="entry name" value="ClC_3_like"/>
    <property type="match status" value="1"/>
</dbReference>
<dbReference type="PANTHER" id="PTHR45711">
    <property type="entry name" value="CHLORIDE CHANNEL PROTEIN"/>
    <property type="match status" value="1"/>
</dbReference>
<protein>
    <submittedName>
        <fullName evidence="9">Voltage-gated chloride channel, putative</fullName>
    </submittedName>
</protein>
<keyword evidence="7" id="KW-0868">Chloride</keyword>
<dbReference type="GO" id="GO:0005886">
    <property type="term" value="C:plasma membrane"/>
    <property type="evidence" value="ECO:0007669"/>
    <property type="project" value="TreeGrafter"/>
</dbReference>
<sequence length="737" mass="81210">MPPPPAKEKPIILLENTRVEGDWATLDWLSSQNENAQFESSHKHRLRRSAIEVFSAPEAFVSAVVVGLTMGIISVTSDASTHFVASIRNGICLNHFWLRKDLCCAGLAEDCEGYYTWGEFFAGRGNRGVYYTEFFFYVFFSTVISTVASFVCKCYSPYGSGGGIIEVKTIVSGHHAKRYLGGWTVMTKIFACCLSTGSGIQVGKEGPFVHIGACIGGLWSNLFPSYRSEGKKRELICTGSAGGVAVAFGAPIGGVIFALEELSSTYNFKVIMASLICGMVGVLFQGKMDIWQTGRIVQFSVNYRHAWHFFELPLFGALGIFCGLLGSVFIKFNLAIQRFRRPRVKNWRVTEVCILGLVSALFNFFTPYSRGPLLDLLSDLFQDCVPNSTLEICQGGQLAIMAKLILCAFVKLPLWAYAVGCFLPSGVLVPSLTIGGLFGRAFGMFLSALQQTYSDSFLFTECVDQYFCVAPGLYAIVGASAMLTGVTRMTICLAVIMFELTGNVDYLVPVIIGILFAKWTCDAIGVEGAYEIAIEENKLPFLDPKKEFNHDSIAEDVYKGKEFMVLTGKNCTVAGINELLAKKAVHGFPVLSNLEDKVLLGYVTARGMAQALQKEHTTRLGGVDNDTVLRFSKITPADPLAPEEVNLSHLVDSSMLHVEPSCPVSRLLYLFKSVGSRHIMVSQSSHFEGFISKKDLLAFMRDVEHEEHMEEKELIALRAAQKKSAKKKRRGAHRHHV</sequence>
<dbReference type="AlphaFoldDB" id="A0A0S4IL39"/>
<keyword evidence="4 8" id="KW-1133">Transmembrane helix</keyword>
<dbReference type="Pfam" id="PF00654">
    <property type="entry name" value="Voltage_CLC"/>
    <property type="match status" value="1"/>
</dbReference>
<dbReference type="InterPro" id="IPR001807">
    <property type="entry name" value="ClC"/>
</dbReference>
<dbReference type="Proteomes" id="UP000051952">
    <property type="component" value="Unassembled WGS sequence"/>
</dbReference>
<evidence type="ECO:0000256" key="6">
    <source>
        <dbReference type="ARBA" id="ARBA00023136"/>
    </source>
</evidence>
<organism evidence="9 10">
    <name type="scientific">Bodo saltans</name>
    <name type="common">Flagellated protozoan</name>
    <dbReference type="NCBI Taxonomy" id="75058"/>
    <lineage>
        <taxon>Eukaryota</taxon>
        <taxon>Discoba</taxon>
        <taxon>Euglenozoa</taxon>
        <taxon>Kinetoplastea</taxon>
        <taxon>Metakinetoplastina</taxon>
        <taxon>Eubodonida</taxon>
        <taxon>Bodonidae</taxon>
        <taxon>Bodo</taxon>
    </lineage>
</organism>
<evidence type="ECO:0000256" key="7">
    <source>
        <dbReference type="ARBA" id="ARBA00023214"/>
    </source>
</evidence>
<name>A0A0S4IL39_BODSA</name>
<keyword evidence="2" id="KW-0813">Transport</keyword>